<reference evidence="2" key="1">
    <citation type="journal article" date="2020" name="mSystems">
        <title>Genome- and Community-Level Interaction Insights into Carbon Utilization and Element Cycling Functions of Hydrothermarchaeota in Hydrothermal Sediment.</title>
        <authorList>
            <person name="Zhou Z."/>
            <person name="Liu Y."/>
            <person name="Xu W."/>
            <person name="Pan J."/>
            <person name="Luo Z.H."/>
            <person name="Li M."/>
        </authorList>
    </citation>
    <scope>NUCLEOTIDE SEQUENCE [LARGE SCALE GENOMIC DNA]</scope>
    <source>
        <strain evidence="2">HyVt-533</strain>
    </source>
</reference>
<protein>
    <submittedName>
        <fullName evidence="2">Amphi-Trp domain-containing protein</fullName>
    </submittedName>
</protein>
<name>A0A7V5NZ26_9BACT</name>
<sequence>MAEKKVLFKSEEPKSLKEVVAFLKELASRLESGQVTLRRGTEEISLNLPPNVILELKAEEKIKPSKTKYSLEIEIEWAEGEESGPLTLG</sequence>
<dbReference type="AlphaFoldDB" id="A0A7V5NZ26"/>
<feature type="domain" description="Amphi-Trp" evidence="1">
    <location>
        <begin position="1"/>
        <end position="84"/>
    </location>
</feature>
<dbReference type="EMBL" id="DROK01000097">
    <property type="protein sequence ID" value="HHI96882.1"/>
    <property type="molecule type" value="Genomic_DNA"/>
</dbReference>
<comment type="caution">
    <text evidence="2">The sequence shown here is derived from an EMBL/GenBank/DDBJ whole genome shotgun (WGS) entry which is preliminary data.</text>
</comment>
<dbReference type="Pfam" id="PF20068">
    <property type="entry name" value="Amphi-Trp"/>
    <property type="match status" value="1"/>
</dbReference>
<accession>A0A7V5NZ26</accession>
<evidence type="ECO:0000259" key="1">
    <source>
        <dbReference type="Pfam" id="PF20068"/>
    </source>
</evidence>
<dbReference type="Proteomes" id="UP000886101">
    <property type="component" value="Unassembled WGS sequence"/>
</dbReference>
<proteinExistence type="predicted"/>
<dbReference type="NCBIfam" id="TIGR04354">
    <property type="entry name" value="amphi-Trp"/>
    <property type="match status" value="1"/>
</dbReference>
<dbReference type="InterPro" id="IPR027598">
    <property type="entry name" value="Amphi-Trp_dom"/>
</dbReference>
<evidence type="ECO:0000313" key="2">
    <source>
        <dbReference type="EMBL" id="HHI96882.1"/>
    </source>
</evidence>
<gene>
    <name evidence="2" type="ORF">ENJ96_03425</name>
</gene>
<organism evidence="2">
    <name type="scientific">Thermodesulfatator atlanticus</name>
    <dbReference type="NCBI Taxonomy" id="501497"/>
    <lineage>
        <taxon>Bacteria</taxon>
        <taxon>Pseudomonadati</taxon>
        <taxon>Thermodesulfobacteriota</taxon>
        <taxon>Thermodesulfobacteria</taxon>
        <taxon>Thermodesulfobacteriales</taxon>
        <taxon>Thermodesulfatatoraceae</taxon>
        <taxon>Thermodesulfatator</taxon>
    </lineage>
</organism>